<evidence type="ECO:0000256" key="4">
    <source>
        <dbReference type="SAM" id="MobiDB-lite"/>
    </source>
</evidence>
<comment type="caution">
    <text evidence="6">The sequence shown here is derived from an EMBL/GenBank/DDBJ whole genome shotgun (WGS) entry which is preliminary data.</text>
</comment>
<feature type="signal peptide" evidence="5">
    <location>
        <begin position="1"/>
        <end position="47"/>
    </location>
</feature>
<dbReference type="EMBL" id="BDCX01000001">
    <property type="protein sequence ID" value="GAT64478.1"/>
    <property type="molecule type" value="Genomic_DNA"/>
</dbReference>
<dbReference type="GO" id="GO:0042956">
    <property type="term" value="P:maltodextrin transmembrane transport"/>
    <property type="evidence" value="ECO:0007669"/>
    <property type="project" value="TreeGrafter"/>
</dbReference>
<evidence type="ECO:0000256" key="3">
    <source>
        <dbReference type="ARBA" id="ARBA00022729"/>
    </source>
</evidence>
<dbReference type="STRING" id="161355.PS9374_00108"/>
<accession>A0A171AYX9</accession>
<dbReference type="OrthoDB" id="9795467at2"/>
<protein>
    <submittedName>
        <fullName evidence="6">Sugar ABC transporter substrate-binding protein</fullName>
    </submittedName>
</protein>
<dbReference type="GO" id="GO:1901982">
    <property type="term" value="F:maltose binding"/>
    <property type="evidence" value="ECO:0007669"/>
    <property type="project" value="TreeGrafter"/>
</dbReference>
<dbReference type="RefSeq" id="WP_084007883.1">
    <property type="nucleotide sequence ID" value="NZ_BDCX01000001.1"/>
</dbReference>
<comment type="similarity">
    <text evidence="1">Belongs to the bacterial solute-binding protein 1 family.</text>
</comment>
<evidence type="ECO:0000313" key="6">
    <source>
        <dbReference type="EMBL" id="GAT64478.1"/>
    </source>
</evidence>
<organism evidence="6 7">
    <name type="scientific">Planomonospora sphaerica</name>
    <dbReference type="NCBI Taxonomy" id="161355"/>
    <lineage>
        <taxon>Bacteria</taxon>
        <taxon>Bacillati</taxon>
        <taxon>Actinomycetota</taxon>
        <taxon>Actinomycetes</taxon>
        <taxon>Streptosporangiales</taxon>
        <taxon>Streptosporangiaceae</taxon>
        <taxon>Planomonospora</taxon>
    </lineage>
</organism>
<gene>
    <name evidence="6" type="ORF">PS9374_00108</name>
</gene>
<keyword evidence="2" id="KW-0813">Transport</keyword>
<dbReference type="GO" id="GO:0055052">
    <property type="term" value="C:ATP-binding cassette (ABC) transporter complex, substrate-binding subunit-containing"/>
    <property type="evidence" value="ECO:0007669"/>
    <property type="project" value="TreeGrafter"/>
</dbReference>
<dbReference type="SUPFAM" id="SSF53850">
    <property type="entry name" value="Periplasmic binding protein-like II"/>
    <property type="match status" value="1"/>
</dbReference>
<evidence type="ECO:0000256" key="5">
    <source>
        <dbReference type="SAM" id="SignalP"/>
    </source>
</evidence>
<dbReference type="InterPro" id="IPR006059">
    <property type="entry name" value="SBP"/>
</dbReference>
<feature type="chain" id="PRO_5039187487" evidence="5">
    <location>
        <begin position="48"/>
        <end position="470"/>
    </location>
</feature>
<reference evidence="7" key="2">
    <citation type="submission" date="2016-04" db="EMBL/GenBank/DDBJ databases">
        <title>Planomonospora sphaerica JCM9374 whole genome shotgun sequence.</title>
        <authorList>
            <person name="Suzuki T."/>
            <person name="Dohra H."/>
            <person name="Kodani S."/>
        </authorList>
    </citation>
    <scope>NUCLEOTIDE SEQUENCE [LARGE SCALE GENOMIC DNA]</scope>
    <source>
        <strain evidence="7">JCM 9374</strain>
    </source>
</reference>
<sequence>MLRSPVPARRTASARRTTSARRTVPARRTVAAALLAAALAACGGVGANGADDGGKGGAVSLTTMGFGLPDEIATVRVDAFRKAHPGTALTINQGQFDEQAFLSAVASGNPPDVVYLGRDRIGSYAARGAIQPLDGCVTGQAIPMDDFYPAAREQVRYDGRWYGVPEFYNSIVLLVNDRAARDAGVEPAEIDTSDWDRLAELAEKMTRTEGGRIERFGFYPKLPEFLPLWAKANGADVLSADGRVSKLDDPKVAEALDYASRLVEAQGGWTKLKAFTETFDYFGEGNPFVKDQIGAMLTEQFVVTAMAGTTPDAEITVLPFKDRQGRPVNNVGGNAWVIPKGAKNPGAACAWIKTMTAADTWVAAARARAAKRAQEGKVYTGTYTGNARADEVIFSEVVRPSGHKAYDEAVKVIRSVQEAGFAVPQSGAAAEFKKAWEDAAVRVLQGERSAADALGRAHTEAQKAIDGAAS</sequence>
<evidence type="ECO:0000256" key="1">
    <source>
        <dbReference type="ARBA" id="ARBA00008520"/>
    </source>
</evidence>
<dbReference type="GO" id="GO:0015768">
    <property type="term" value="P:maltose transport"/>
    <property type="evidence" value="ECO:0007669"/>
    <property type="project" value="TreeGrafter"/>
</dbReference>
<proteinExistence type="inferred from homology"/>
<feature type="region of interest" description="Disordered" evidence="4">
    <location>
        <begin position="1"/>
        <end position="24"/>
    </location>
</feature>
<reference evidence="6 7" key="1">
    <citation type="journal article" date="2016" name="Genome Announc.">
        <title>Draft Genome Sequence of Planomonospora sphaerica JCM9374, a Rare Actinomycete.</title>
        <authorList>
            <person name="Dohra H."/>
            <person name="Suzuki T."/>
            <person name="Inoue Y."/>
            <person name="Kodani S."/>
        </authorList>
    </citation>
    <scope>NUCLEOTIDE SEQUENCE [LARGE SCALE GENOMIC DNA]</scope>
    <source>
        <strain evidence="6 7">JCM 9374</strain>
    </source>
</reference>
<dbReference type="Pfam" id="PF13416">
    <property type="entry name" value="SBP_bac_8"/>
    <property type="match status" value="1"/>
</dbReference>
<keyword evidence="7" id="KW-1185">Reference proteome</keyword>
<dbReference type="PANTHER" id="PTHR30061:SF50">
    <property type="entry name" value="MALTOSE_MALTODEXTRIN-BINDING PERIPLASMIC PROTEIN"/>
    <property type="match status" value="1"/>
</dbReference>
<keyword evidence="3 5" id="KW-0732">Signal</keyword>
<dbReference type="AlphaFoldDB" id="A0A171AYX9"/>
<evidence type="ECO:0000256" key="2">
    <source>
        <dbReference type="ARBA" id="ARBA00022448"/>
    </source>
</evidence>
<dbReference type="Gene3D" id="3.40.190.10">
    <property type="entry name" value="Periplasmic binding protein-like II"/>
    <property type="match status" value="1"/>
</dbReference>
<dbReference type="PANTHER" id="PTHR30061">
    <property type="entry name" value="MALTOSE-BINDING PERIPLASMIC PROTEIN"/>
    <property type="match status" value="1"/>
</dbReference>
<dbReference type="Proteomes" id="UP000077701">
    <property type="component" value="Unassembled WGS sequence"/>
</dbReference>
<evidence type="ECO:0000313" key="7">
    <source>
        <dbReference type="Proteomes" id="UP000077701"/>
    </source>
</evidence>
<name>A0A171AYX9_9ACTN</name>